<reference evidence="2" key="1">
    <citation type="submission" date="2021-12" db="EMBL/GenBank/DDBJ databases">
        <title>Prjna785345.</title>
        <authorList>
            <person name="Rujirawat T."/>
            <person name="Krajaejun T."/>
        </authorList>
    </citation>
    <scope>NUCLEOTIDE SEQUENCE</scope>
    <source>
        <strain evidence="2">Pi057C3</strain>
    </source>
</reference>
<evidence type="ECO:0000256" key="1">
    <source>
        <dbReference type="SAM" id="MobiDB-lite"/>
    </source>
</evidence>
<sequence length="320" mass="34789">MDGAMATSSTGTRASMPFAAAGARRPYVRKLSSESSGSVDSSMLEEGKDKQTGPRRDPVKDRRIIEAEKILGEIAKEYAAKRAAGLVPTKPVPARTLLWEEMARNARTQVAKRGQCVFGRDTGEICGCSTYRKLRVGNQENPGGVCECCNHGAAWHRLTGGANLRSSRFTRSIAGSSVRQSRVESMLASEARSSMYDYDSDMDDDDDDLDDEDIANEVARPYGYTDSTPAGPPPAGLALPSPLGIYNERISQFSNSSSFGFPSRLSSGANSLGALLQAIQRYREEGLSEDDIEIRIREEFPPVPRRSSIARSDVSGYNNL</sequence>
<name>A0AAD5Q6D3_PYTIN</name>
<feature type="compositionally biased region" description="Basic and acidic residues" evidence="1">
    <location>
        <begin position="45"/>
        <end position="61"/>
    </location>
</feature>
<proteinExistence type="predicted"/>
<gene>
    <name evidence="2" type="ORF">P43SY_004497</name>
</gene>
<dbReference type="EMBL" id="JAKCXM010000143">
    <property type="protein sequence ID" value="KAJ0400885.1"/>
    <property type="molecule type" value="Genomic_DNA"/>
</dbReference>
<dbReference type="AlphaFoldDB" id="A0AAD5Q6D3"/>
<evidence type="ECO:0000313" key="3">
    <source>
        <dbReference type="Proteomes" id="UP001209570"/>
    </source>
</evidence>
<feature type="compositionally biased region" description="Low complexity" evidence="1">
    <location>
        <begin position="33"/>
        <end position="42"/>
    </location>
</feature>
<evidence type="ECO:0000313" key="2">
    <source>
        <dbReference type="EMBL" id="KAJ0400885.1"/>
    </source>
</evidence>
<keyword evidence="3" id="KW-1185">Reference proteome</keyword>
<organism evidence="2 3">
    <name type="scientific">Pythium insidiosum</name>
    <name type="common">Pythiosis disease agent</name>
    <dbReference type="NCBI Taxonomy" id="114742"/>
    <lineage>
        <taxon>Eukaryota</taxon>
        <taxon>Sar</taxon>
        <taxon>Stramenopiles</taxon>
        <taxon>Oomycota</taxon>
        <taxon>Peronosporomycetes</taxon>
        <taxon>Pythiales</taxon>
        <taxon>Pythiaceae</taxon>
        <taxon>Pythium</taxon>
    </lineage>
</organism>
<feature type="compositionally biased region" description="Polar residues" evidence="1">
    <location>
        <begin position="1"/>
        <end position="13"/>
    </location>
</feature>
<dbReference type="Proteomes" id="UP001209570">
    <property type="component" value="Unassembled WGS sequence"/>
</dbReference>
<accession>A0AAD5Q6D3</accession>
<feature type="region of interest" description="Disordered" evidence="1">
    <location>
        <begin position="1"/>
        <end position="61"/>
    </location>
</feature>
<protein>
    <submittedName>
        <fullName evidence="2">Uncharacterized protein</fullName>
    </submittedName>
</protein>
<comment type="caution">
    <text evidence="2">The sequence shown here is derived from an EMBL/GenBank/DDBJ whole genome shotgun (WGS) entry which is preliminary data.</text>
</comment>